<evidence type="ECO:0000313" key="2">
    <source>
        <dbReference type="Proteomes" id="UP000032582"/>
    </source>
</evidence>
<name>A0A0D8L822_MORMO</name>
<dbReference type="PATRIC" id="fig|582.24.peg.4339"/>
<comment type="caution">
    <text evidence="1">The sequence shown here is derived from an EMBL/GenBank/DDBJ whole genome shotgun (WGS) entry which is preliminary data.</text>
</comment>
<dbReference type="EMBL" id="JZSH01000168">
    <property type="protein sequence ID" value="KJF77281.1"/>
    <property type="molecule type" value="Genomic_DNA"/>
</dbReference>
<dbReference type="AlphaFoldDB" id="A0A0D8L822"/>
<gene>
    <name evidence="1" type="ORF">UA45_13715</name>
</gene>
<dbReference type="Proteomes" id="UP000032582">
    <property type="component" value="Unassembled WGS sequence"/>
</dbReference>
<sequence>MNNHHDADSLTGCAVRTADITKTAAPAFTTDAGADDKPQSVTCKYTVCPVTTGYPSYTGSSFFYREPRYVS</sequence>
<protein>
    <submittedName>
        <fullName evidence="1">Uncharacterized protein</fullName>
    </submittedName>
</protein>
<organism evidence="1 2">
    <name type="scientific">Morganella morganii</name>
    <name type="common">Proteus morganii</name>
    <dbReference type="NCBI Taxonomy" id="582"/>
    <lineage>
        <taxon>Bacteria</taxon>
        <taxon>Pseudomonadati</taxon>
        <taxon>Pseudomonadota</taxon>
        <taxon>Gammaproteobacteria</taxon>
        <taxon>Enterobacterales</taxon>
        <taxon>Morganellaceae</taxon>
        <taxon>Morganella</taxon>
    </lineage>
</organism>
<accession>A0A0D8L822</accession>
<reference evidence="1 2" key="1">
    <citation type="submission" date="2015-02" db="EMBL/GenBank/DDBJ databases">
        <title>Whole genome shotgun sequencing of cultured foodborne pathogen.</title>
        <authorList>
            <person name="Timme R."/>
            <person name="Allard M.W."/>
            <person name="Strain E."/>
            <person name="Evans P.S."/>
            <person name="Brown E."/>
        </authorList>
    </citation>
    <scope>NUCLEOTIDE SEQUENCE [LARGE SCALE GENOMIC DNA]</scope>
    <source>
        <strain evidence="1 2">GCSL-TSO-24</strain>
    </source>
</reference>
<evidence type="ECO:0000313" key="1">
    <source>
        <dbReference type="EMBL" id="KJF77281.1"/>
    </source>
</evidence>
<proteinExistence type="predicted"/>